<protein>
    <submittedName>
        <fullName evidence="2">Uncharacterized protein</fullName>
    </submittedName>
</protein>
<name>A0AAW0CMZ9_9AGAR</name>
<feature type="region of interest" description="Disordered" evidence="1">
    <location>
        <begin position="1"/>
        <end position="74"/>
    </location>
</feature>
<feature type="region of interest" description="Disordered" evidence="1">
    <location>
        <begin position="101"/>
        <end position="120"/>
    </location>
</feature>
<evidence type="ECO:0000256" key="1">
    <source>
        <dbReference type="SAM" id="MobiDB-lite"/>
    </source>
</evidence>
<evidence type="ECO:0000313" key="2">
    <source>
        <dbReference type="EMBL" id="KAK7040373.1"/>
    </source>
</evidence>
<accession>A0AAW0CMZ9</accession>
<proteinExistence type="predicted"/>
<gene>
    <name evidence="2" type="ORF">VNI00_009843</name>
</gene>
<dbReference type="AlphaFoldDB" id="A0AAW0CMZ9"/>
<organism evidence="2 3">
    <name type="scientific">Paramarasmius palmivorus</name>
    <dbReference type="NCBI Taxonomy" id="297713"/>
    <lineage>
        <taxon>Eukaryota</taxon>
        <taxon>Fungi</taxon>
        <taxon>Dikarya</taxon>
        <taxon>Basidiomycota</taxon>
        <taxon>Agaricomycotina</taxon>
        <taxon>Agaricomycetes</taxon>
        <taxon>Agaricomycetidae</taxon>
        <taxon>Agaricales</taxon>
        <taxon>Marasmiineae</taxon>
        <taxon>Marasmiaceae</taxon>
        <taxon>Paramarasmius</taxon>
    </lineage>
</organism>
<feature type="compositionally biased region" description="Polar residues" evidence="1">
    <location>
        <begin position="61"/>
        <end position="71"/>
    </location>
</feature>
<sequence>MGLFKRVFSKKQKPPREKLPHAPEHDSVTDQGKAQIAANALDTPPPTYSDTTSGRPDMQVPFNSSPQQAEEQNGDLDTRVNEIPQQGGQQNGVSDTEHITCSQDIPRTNGGEGNNAAKKPTYTTTQRKNFVTTNNNVQVYDKGGVKTANQPDANSKEFRTETLGKFAVTNNGAVLRMEGANPTVTNVEESQHHTRTRIGISYVTDNHEDGAMTNNGSALPVSYIKSTQMDTIEVMKAFRDMEASFMTAQTQPLDAVEEAEAQVNLR</sequence>
<keyword evidence="3" id="KW-1185">Reference proteome</keyword>
<reference evidence="2 3" key="1">
    <citation type="submission" date="2024-01" db="EMBL/GenBank/DDBJ databases">
        <title>A draft genome for a cacao thread blight-causing isolate of Paramarasmius palmivorus.</title>
        <authorList>
            <person name="Baruah I.K."/>
            <person name="Bukari Y."/>
            <person name="Amoako-Attah I."/>
            <person name="Meinhardt L.W."/>
            <person name="Bailey B.A."/>
            <person name="Cohen S.P."/>
        </authorList>
    </citation>
    <scope>NUCLEOTIDE SEQUENCE [LARGE SCALE GENOMIC DNA]</scope>
    <source>
        <strain evidence="2 3">GH-12</strain>
    </source>
</reference>
<dbReference type="EMBL" id="JAYKXP010000037">
    <property type="protein sequence ID" value="KAK7040373.1"/>
    <property type="molecule type" value="Genomic_DNA"/>
</dbReference>
<feature type="compositionally biased region" description="Basic and acidic residues" evidence="1">
    <location>
        <begin position="14"/>
        <end position="28"/>
    </location>
</feature>
<dbReference type="Proteomes" id="UP001383192">
    <property type="component" value="Unassembled WGS sequence"/>
</dbReference>
<evidence type="ECO:0000313" key="3">
    <source>
        <dbReference type="Proteomes" id="UP001383192"/>
    </source>
</evidence>
<comment type="caution">
    <text evidence="2">The sequence shown here is derived from an EMBL/GenBank/DDBJ whole genome shotgun (WGS) entry which is preliminary data.</text>
</comment>